<accession>A0A140L355</accession>
<dbReference type="Proteomes" id="UP000070427">
    <property type="component" value="Unassembled WGS sequence"/>
</dbReference>
<dbReference type="InterPro" id="IPR036594">
    <property type="entry name" value="Meth_synthase_dom"/>
</dbReference>
<feature type="domain" description="B12-binding N-terminal" evidence="5">
    <location>
        <begin position="1"/>
        <end position="91"/>
    </location>
</feature>
<dbReference type="PANTHER" id="PTHR45833:SF1">
    <property type="entry name" value="METHIONINE SYNTHASE"/>
    <property type="match status" value="1"/>
</dbReference>
<dbReference type="EC" id="2.1.1.13" evidence="6"/>
<dbReference type="InterPro" id="IPR003759">
    <property type="entry name" value="Cbl-bd_cap"/>
</dbReference>
<dbReference type="EMBL" id="LOED01000035">
    <property type="protein sequence ID" value="KXG74980.1"/>
    <property type="molecule type" value="Genomic_DNA"/>
</dbReference>
<dbReference type="PROSITE" id="PS51337">
    <property type="entry name" value="B12_BINDING_NTER"/>
    <property type="match status" value="1"/>
</dbReference>
<name>A0A140L355_9FIRM</name>
<protein>
    <submittedName>
        <fullName evidence="6">Methionine synthase</fullName>
        <ecNumber evidence="6">2.1.1.13</ecNumber>
    </submittedName>
</protein>
<dbReference type="SMART" id="SM01018">
    <property type="entry name" value="B12-binding_2"/>
    <property type="match status" value="1"/>
</dbReference>
<reference evidence="6 7" key="1">
    <citation type="submission" date="2015-12" db="EMBL/GenBank/DDBJ databases">
        <title>Draft genome sequnece of Fervidicola ferrireducens strain Y170.</title>
        <authorList>
            <person name="Patel B.K."/>
        </authorList>
    </citation>
    <scope>NUCLEOTIDE SEQUENCE [LARGE SCALE GENOMIC DNA]</scope>
    <source>
        <strain evidence="6 7">Y170</strain>
    </source>
</reference>
<organism evidence="6 7">
    <name type="scientific">Fervidicola ferrireducens</name>
    <dbReference type="NCBI Taxonomy" id="520764"/>
    <lineage>
        <taxon>Bacteria</taxon>
        <taxon>Bacillati</taxon>
        <taxon>Bacillota</taxon>
        <taxon>Clostridia</taxon>
        <taxon>Thermosediminibacterales</taxon>
        <taxon>Thermosediminibacteraceae</taxon>
        <taxon>Fervidicola</taxon>
    </lineage>
</organism>
<keyword evidence="6" id="KW-0808">Transferase</keyword>
<keyword evidence="6" id="KW-0489">Methyltransferase</keyword>
<evidence type="ECO:0000313" key="6">
    <source>
        <dbReference type="EMBL" id="KXG74980.1"/>
    </source>
</evidence>
<evidence type="ECO:0000256" key="3">
    <source>
        <dbReference type="ARBA" id="ARBA00023285"/>
    </source>
</evidence>
<dbReference type="Gene3D" id="3.40.50.280">
    <property type="entry name" value="Cobalamin-binding domain"/>
    <property type="match status" value="1"/>
</dbReference>
<dbReference type="Pfam" id="PF02607">
    <property type="entry name" value="B12-binding_2"/>
    <property type="match status" value="1"/>
</dbReference>
<evidence type="ECO:0000256" key="2">
    <source>
        <dbReference type="ARBA" id="ARBA00022723"/>
    </source>
</evidence>
<dbReference type="GO" id="GO:0046872">
    <property type="term" value="F:metal ion binding"/>
    <property type="evidence" value="ECO:0007669"/>
    <property type="project" value="UniProtKB-KW"/>
</dbReference>
<dbReference type="GO" id="GO:0050667">
    <property type="term" value="P:homocysteine metabolic process"/>
    <property type="evidence" value="ECO:0007669"/>
    <property type="project" value="TreeGrafter"/>
</dbReference>
<dbReference type="RefSeq" id="WP_066354742.1">
    <property type="nucleotide sequence ID" value="NZ_LOED01000035.1"/>
</dbReference>
<evidence type="ECO:0000256" key="1">
    <source>
        <dbReference type="ARBA" id="ARBA00010854"/>
    </source>
</evidence>
<proteinExistence type="inferred from homology"/>
<dbReference type="AlphaFoldDB" id="A0A140L355"/>
<comment type="similarity">
    <text evidence="1">Belongs to the methylamine corrinoid protein family.</text>
</comment>
<dbReference type="Pfam" id="PF02310">
    <property type="entry name" value="B12-binding"/>
    <property type="match status" value="1"/>
</dbReference>
<dbReference type="InterPro" id="IPR050554">
    <property type="entry name" value="Met_Synthase/Corrinoid"/>
</dbReference>
<dbReference type="OrthoDB" id="9783599at2"/>
<dbReference type="InParanoid" id="A0A140L355"/>
<sequence>MKNIITLNDLIIKAVEELDEERVIKLASKALKSGMDPLFLLDLIKEGVKRVGKLYEEQKYFIADLIMAGLIFKEVLELEEIKAQFQRKSDEIEGKIVVGTVKGDLHDIGKDIFKGLMEVNGFEVIDLGVDVPEDAFVKSVIKYKPDIVGLSGVLTTTVESMKDVVEALVQAGVRNSVKIILGGNHITREACEYIGADSFTNDASEGVKICKQLLKSK</sequence>
<comment type="caution">
    <text evidence="6">The sequence shown here is derived from an EMBL/GenBank/DDBJ whole genome shotgun (WGS) entry which is preliminary data.</text>
</comment>
<dbReference type="GO" id="GO:0032259">
    <property type="term" value="P:methylation"/>
    <property type="evidence" value="ECO:0007669"/>
    <property type="project" value="UniProtKB-KW"/>
</dbReference>
<dbReference type="GO" id="GO:0031419">
    <property type="term" value="F:cobalamin binding"/>
    <property type="evidence" value="ECO:0007669"/>
    <property type="project" value="InterPro"/>
</dbReference>
<dbReference type="InterPro" id="IPR006158">
    <property type="entry name" value="Cobalamin-bd"/>
</dbReference>
<dbReference type="InterPro" id="IPR036724">
    <property type="entry name" value="Cobalamin-bd_sf"/>
</dbReference>
<keyword evidence="2" id="KW-0479">Metal-binding</keyword>
<evidence type="ECO:0000259" key="5">
    <source>
        <dbReference type="PROSITE" id="PS51337"/>
    </source>
</evidence>
<dbReference type="PANTHER" id="PTHR45833">
    <property type="entry name" value="METHIONINE SYNTHASE"/>
    <property type="match status" value="1"/>
</dbReference>
<keyword evidence="7" id="KW-1185">Reference proteome</keyword>
<dbReference type="SUPFAM" id="SSF52242">
    <property type="entry name" value="Cobalamin (vitamin B12)-binding domain"/>
    <property type="match status" value="1"/>
</dbReference>
<dbReference type="SUPFAM" id="SSF47644">
    <property type="entry name" value="Methionine synthase domain"/>
    <property type="match status" value="1"/>
</dbReference>
<dbReference type="PROSITE" id="PS51332">
    <property type="entry name" value="B12_BINDING"/>
    <property type="match status" value="1"/>
</dbReference>
<dbReference type="FunFam" id="3.40.50.280:FF:000003">
    <property type="entry name" value="Dimethylamine methyltransferase corrinoid protein"/>
    <property type="match status" value="1"/>
</dbReference>
<dbReference type="GO" id="GO:0005829">
    <property type="term" value="C:cytosol"/>
    <property type="evidence" value="ECO:0007669"/>
    <property type="project" value="TreeGrafter"/>
</dbReference>
<keyword evidence="3" id="KW-0170">Cobalt</keyword>
<dbReference type="PATRIC" id="fig|520764.3.peg.2250"/>
<dbReference type="GO" id="GO:0046653">
    <property type="term" value="P:tetrahydrofolate metabolic process"/>
    <property type="evidence" value="ECO:0007669"/>
    <property type="project" value="TreeGrafter"/>
</dbReference>
<evidence type="ECO:0000259" key="4">
    <source>
        <dbReference type="PROSITE" id="PS51332"/>
    </source>
</evidence>
<dbReference type="Gene3D" id="1.10.1240.10">
    <property type="entry name" value="Methionine synthase domain"/>
    <property type="match status" value="1"/>
</dbReference>
<evidence type="ECO:0000313" key="7">
    <source>
        <dbReference type="Proteomes" id="UP000070427"/>
    </source>
</evidence>
<gene>
    <name evidence="6" type="primary">metH_5</name>
    <name evidence="6" type="ORF">AN618_21050</name>
</gene>
<dbReference type="STRING" id="520764.AN618_21050"/>
<dbReference type="GO" id="GO:0008705">
    <property type="term" value="F:methionine synthase activity"/>
    <property type="evidence" value="ECO:0007669"/>
    <property type="project" value="UniProtKB-EC"/>
</dbReference>
<feature type="domain" description="B12-binding" evidence="4">
    <location>
        <begin position="93"/>
        <end position="217"/>
    </location>
</feature>